<proteinExistence type="predicted"/>
<reference evidence="2 3" key="1">
    <citation type="submission" date="2016-11" db="EMBL/GenBank/DDBJ databases">
        <authorList>
            <person name="Jaros S."/>
            <person name="Januszkiewicz K."/>
            <person name="Wedrychowicz H."/>
        </authorList>
    </citation>
    <scope>NUCLEOTIDE SEQUENCE [LARGE SCALE GENOMIC DNA]</scope>
    <source>
        <strain evidence="2 3">DSM 43832</strain>
    </source>
</reference>
<sequence length="385" mass="39512">MSGIRGGAYIVGAYEHPERKITGSSVPQVLAEVVSGALADAGLSAEDVDGWFGSSEQPGLGGLSMLEYLGLTNVRHVEDTESGGASYPTHVGHATAAIMAGRCDVAVVAMGGLPRSLPPHRSVPGPEDPFETPYGISPVALYALAAARHMHEYGTTSAQLAEVKVAASLHAQHNPAALLRTPVTVDEVLDSPLIADPLHRLDCCVTTDGGGAVVVVSPAVAAQLPGHKVKVLGQAEAVKPAGAAVDATYTAAVWSGPRAFAEAGVKPGDVDYASIYDSFTITVLMLLEDLGFCAKGEGGRFVADGGLLAHTGKLAVNTDGGGLCNNHPDSRGGMVKIIEAVRQLRGTANPPVQLPDVQIALVQGIGKAIGSRHYSSTLLLGQEDS</sequence>
<dbReference type="AlphaFoldDB" id="A0A1M6UGF8"/>
<dbReference type="CDD" id="cd00829">
    <property type="entry name" value="SCP-x_thiolase"/>
    <property type="match status" value="1"/>
</dbReference>
<dbReference type="Proteomes" id="UP000184363">
    <property type="component" value="Unassembled WGS sequence"/>
</dbReference>
<dbReference type="GO" id="GO:0016747">
    <property type="term" value="F:acyltransferase activity, transferring groups other than amino-acyl groups"/>
    <property type="evidence" value="ECO:0007669"/>
    <property type="project" value="InterPro"/>
</dbReference>
<gene>
    <name evidence="2" type="ORF">SAMN05443637_11061</name>
</gene>
<dbReference type="Pfam" id="PF22691">
    <property type="entry name" value="Thiolase_C_1"/>
    <property type="match status" value="1"/>
</dbReference>
<keyword evidence="3" id="KW-1185">Reference proteome</keyword>
<protein>
    <submittedName>
        <fullName evidence="2">Acetyl-CoA C-acetyltransferase</fullName>
    </submittedName>
</protein>
<dbReference type="RefSeq" id="WP_200803896.1">
    <property type="nucleotide sequence ID" value="NZ_CALGVN010000001.1"/>
</dbReference>
<dbReference type="PANTHER" id="PTHR42870:SF1">
    <property type="entry name" value="NON-SPECIFIC LIPID-TRANSFER PROTEIN-LIKE 2"/>
    <property type="match status" value="1"/>
</dbReference>
<dbReference type="InterPro" id="IPR055140">
    <property type="entry name" value="Thiolase_C_2"/>
</dbReference>
<keyword evidence="2" id="KW-0808">Transferase</keyword>
<dbReference type="InterPro" id="IPR016039">
    <property type="entry name" value="Thiolase-like"/>
</dbReference>
<organism evidence="2 3">
    <name type="scientific">Pseudonocardia thermophila</name>
    <dbReference type="NCBI Taxonomy" id="1848"/>
    <lineage>
        <taxon>Bacteria</taxon>
        <taxon>Bacillati</taxon>
        <taxon>Actinomycetota</taxon>
        <taxon>Actinomycetes</taxon>
        <taxon>Pseudonocardiales</taxon>
        <taxon>Pseudonocardiaceae</taxon>
        <taxon>Pseudonocardia</taxon>
    </lineage>
</organism>
<evidence type="ECO:0000313" key="3">
    <source>
        <dbReference type="Proteomes" id="UP000184363"/>
    </source>
</evidence>
<dbReference type="Gene3D" id="3.40.47.10">
    <property type="match status" value="1"/>
</dbReference>
<evidence type="ECO:0000313" key="2">
    <source>
        <dbReference type="EMBL" id="SHK68266.1"/>
    </source>
</evidence>
<dbReference type="InterPro" id="IPR002155">
    <property type="entry name" value="Thiolase"/>
</dbReference>
<dbReference type="PANTHER" id="PTHR42870">
    <property type="entry name" value="ACETYL-COA C-ACETYLTRANSFERASE"/>
    <property type="match status" value="1"/>
</dbReference>
<dbReference type="NCBIfam" id="NF006010">
    <property type="entry name" value="PRK08142.1"/>
    <property type="match status" value="1"/>
</dbReference>
<dbReference type="PIRSF" id="PIRSF000429">
    <property type="entry name" value="Ac-CoA_Ac_transf"/>
    <property type="match status" value="1"/>
</dbReference>
<feature type="domain" description="Thiolase C-terminal" evidence="1">
    <location>
        <begin position="244"/>
        <end position="372"/>
    </location>
</feature>
<evidence type="ECO:0000259" key="1">
    <source>
        <dbReference type="Pfam" id="PF22691"/>
    </source>
</evidence>
<dbReference type="SUPFAM" id="SSF53901">
    <property type="entry name" value="Thiolase-like"/>
    <property type="match status" value="2"/>
</dbReference>
<accession>A0A1M6UGF8</accession>
<name>A0A1M6UGF8_PSETH</name>
<dbReference type="EMBL" id="FRAP01000010">
    <property type="protein sequence ID" value="SHK68266.1"/>
    <property type="molecule type" value="Genomic_DNA"/>
</dbReference>
<dbReference type="STRING" id="1848.SAMN05443637_11061"/>